<dbReference type="AlphaFoldDB" id="A0A7R9C2D1"/>
<dbReference type="Proteomes" id="UP000678499">
    <property type="component" value="Unassembled WGS sequence"/>
</dbReference>
<evidence type="ECO:0000259" key="6">
    <source>
        <dbReference type="Pfam" id="PF00870"/>
    </source>
</evidence>
<gene>
    <name evidence="7" type="ORF">NMOB1V02_LOCUS12344</name>
</gene>
<dbReference type="InterPro" id="IPR008967">
    <property type="entry name" value="p53-like_TF_DNA-bd_sf"/>
</dbReference>
<dbReference type="Pfam" id="PF00870">
    <property type="entry name" value="P53"/>
    <property type="match status" value="1"/>
</dbReference>
<dbReference type="Gene3D" id="2.60.40.720">
    <property type="match status" value="1"/>
</dbReference>
<dbReference type="GO" id="GO:0005634">
    <property type="term" value="C:nucleus"/>
    <property type="evidence" value="ECO:0007669"/>
    <property type="project" value="UniProtKB-SubCell"/>
</dbReference>
<comment type="subcellular location">
    <subcellularLocation>
        <location evidence="1">Nucleus</location>
    </subcellularLocation>
</comment>
<dbReference type="GO" id="GO:0003700">
    <property type="term" value="F:DNA-binding transcription factor activity"/>
    <property type="evidence" value="ECO:0007669"/>
    <property type="project" value="InterPro"/>
</dbReference>
<protein>
    <recommendedName>
        <fullName evidence="6">p53 DNA-binding domain-containing protein</fullName>
    </recommendedName>
</protein>
<feature type="region of interest" description="Disordered" evidence="5">
    <location>
        <begin position="77"/>
        <end position="107"/>
    </location>
</feature>
<evidence type="ECO:0000313" key="8">
    <source>
        <dbReference type="Proteomes" id="UP000678499"/>
    </source>
</evidence>
<dbReference type="InterPro" id="IPR011615">
    <property type="entry name" value="p53_DNA-bd"/>
</dbReference>
<name>A0A7R9C2D1_9CRUS</name>
<feature type="compositionally biased region" description="Basic and acidic residues" evidence="5">
    <location>
        <begin position="15"/>
        <end position="44"/>
    </location>
</feature>
<evidence type="ECO:0000313" key="7">
    <source>
        <dbReference type="EMBL" id="CAD7284740.1"/>
    </source>
</evidence>
<feature type="region of interest" description="Disordered" evidence="5">
    <location>
        <begin position="1"/>
        <end position="55"/>
    </location>
</feature>
<feature type="domain" description="p53 DNA-binding" evidence="6">
    <location>
        <begin position="56"/>
        <end position="83"/>
    </location>
</feature>
<accession>A0A7R9C2D1</accession>
<reference evidence="7" key="1">
    <citation type="submission" date="2020-11" db="EMBL/GenBank/DDBJ databases">
        <authorList>
            <person name="Tran Van P."/>
        </authorList>
    </citation>
    <scope>NUCLEOTIDE SEQUENCE</scope>
</reference>
<dbReference type="EMBL" id="CAJPEX010009548">
    <property type="protein sequence ID" value="CAG0924892.1"/>
    <property type="molecule type" value="Genomic_DNA"/>
</dbReference>
<keyword evidence="2" id="KW-0805">Transcription regulation</keyword>
<evidence type="ECO:0000256" key="3">
    <source>
        <dbReference type="ARBA" id="ARBA00023163"/>
    </source>
</evidence>
<dbReference type="GO" id="GO:0000976">
    <property type="term" value="F:transcription cis-regulatory region binding"/>
    <property type="evidence" value="ECO:0007669"/>
    <property type="project" value="InterPro"/>
</dbReference>
<evidence type="ECO:0000256" key="5">
    <source>
        <dbReference type="SAM" id="MobiDB-lite"/>
    </source>
</evidence>
<feature type="compositionally biased region" description="Polar residues" evidence="5">
    <location>
        <begin position="84"/>
        <end position="94"/>
    </location>
</feature>
<sequence length="152" mass="16449">MDTCPEGSGETYARSVERIKGARRMMDERREKVEGDGDKTETGRSGKGATEGAVEGGVILGKSTLRVRVCSCPVRDMKNEEADSSGTSQQSIKRASTDCGGGAESKQFRANEGRPFYLDGLDAEVAYKLSRLLPVPCDENDVGSRNFLYPDS</sequence>
<keyword evidence="3" id="KW-0804">Transcription</keyword>
<dbReference type="InterPro" id="IPR012346">
    <property type="entry name" value="p53/RUNT-type_TF_DNA-bd_sf"/>
</dbReference>
<evidence type="ECO:0000256" key="1">
    <source>
        <dbReference type="ARBA" id="ARBA00004123"/>
    </source>
</evidence>
<proteinExistence type="predicted"/>
<dbReference type="GO" id="GO:0006357">
    <property type="term" value="P:regulation of transcription by RNA polymerase II"/>
    <property type="evidence" value="ECO:0007669"/>
    <property type="project" value="UniProtKB-ARBA"/>
</dbReference>
<evidence type="ECO:0000256" key="2">
    <source>
        <dbReference type="ARBA" id="ARBA00023015"/>
    </source>
</evidence>
<organism evidence="7">
    <name type="scientific">Notodromas monacha</name>
    <dbReference type="NCBI Taxonomy" id="399045"/>
    <lineage>
        <taxon>Eukaryota</taxon>
        <taxon>Metazoa</taxon>
        <taxon>Ecdysozoa</taxon>
        <taxon>Arthropoda</taxon>
        <taxon>Crustacea</taxon>
        <taxon>Oligostraca</taxon>
        <taxon>Ostracoda</taxon>
        <taxon>Podocopa</taxon>
        <taxon>Podocopida</taxon>
        <taxon>Cypridocopina</taxon>
        <taxon>Cypridoidea</taxon>
        <taxon>Cyprididae</taxon>
        <taxon>Notodromas</taxon>
    </lineage>
</organism>
<dbReference type="SUPFAM" id="SSF49417">
    <property type="entry name" value="p53-like transcription factors"/>
    <property type="match status" value="1"/>
</dbReference>
<keyword evidence="4" id="KW-0539">Nucleus</keyword>
<dbReference type="EMBL" id="OA891585">
    <property type="protein sequence ID" value="CAD7284740.1"/>
    <property type="molecule type" value="Genomic_DNA"/>
</dbReference>
<keyword evidence="8" id="KW-1185">Reference proteome</keyword>
<evidence type="ECO:0000256" key="4">
    <source>
        <dbReference type="ARBA" id="ARBA00023242"/>
    </source>
</evidence>